<feature type="transmembrane region" description="Helical" evidence="1">
    <location>
        <begin position="47"/>
        <end position="64"/>
    </location>
</feature>
<evidence type="ECO:0000313" key="3">
    <source>
        <dbReference type="Proteomes" id="UP000826722"/>
    </source>
</evidence>
<proteinExistence type="predicted"/>
<keyword evidence="3" id="KW-1185">Reference proteome</keyword>
<keyword evidence="1" id="KW-0812">Transmembrane</keyword>
<sequence length="112" mass="12361">METSAIQSIKLAIVAATGLSKDALHIYVGLAVFLVAAIVLRKPLRSYVPWLVVVCVAITGELLDMRDDIASLGYWRWGASLHDILNTLFWPSVFLLLAKFGIFFHASSDRNA</sequence>
<dbReference type="RefSeq" id="WP_221763972.1">
    <property type="nucleotide sequence ID" value="NZ_AP024110.1"/>
</dbReference>
<organism evidence="2 3">
    <name type="scientific">Methyloradius palustris</name>
    <dbReference type="NCBI Taxonomy" id="2778876"/>
    <lineage>
        <taxon>Bacteria</taxon>
        <taxon>Pseudomonadati</taxon>
        <taxon>Pseudomonadota</taxon>
        <taxon>Betaproteobacteria</taxon>
        <taxon>Nitrosomonadales</taxon>
        <taxon>Methylophilaceae</taxon>
        <taxon>Methyloradius</taxon>
    </lineage>
</organism>
<feature type="transmembrane region" description="Helical" evidence="1">
    <location>
        <begin position="24"/>
        <end position="40"/>
    </location>
</feature>
<protein>
    <recommendedName>
        <fullName evidence="4">Transmembrane protein</fullName>
    </recommendedName>
</protein>
<reference evidence="2" key="1">
    <citation type="journal article" date="2021" name="Arch. Microbiol.">
        <title>Methyloradius palustris gen. nov., sp. nov., a methanol-oxidizing bacterium isolated from snow.</title>
        <authorList>
            <person name="Miyadera T."/>
            <person name="Kojima H."/>
            <person name="Fukui M."/>
        </authorList>
    </citation>
    <scope>NUCLEOTIDE SEQUENCE</scope>
    <source>
        <strain evidence="2">Zm11</strain>
    </source>
</reference>
<gene>
    <name evidence="2" type="ORF">ZMTM_21910</name>
</gene>
<evidence type="ECO:0000313" key="2">
    <source>
        <dbReference type="EMBL" id="BCM25932.1"/>
    </source>
</evidence>
<dbReference type="AlphaFoldDB" id="A0A8D5JZR7"/>
<keyword evidence="1" id="KW-1133">Transmembrane helix</keyword>
<dbReference type="KEGG" id="mpau:ZMTM_21910"/>
<accession>A0A8D5JZR7</accession>
<feature type="transmembrane region" description="Helical" evidence="1">
    <location>
        <begin position="84"/>
        <end position="106"/>
    </location>
</feature>
<keyword evidence="1" id="KW-0472">Membrane</keyword>
<evidence type="ECO:0008006" key="4">
    <source>
        <dbReference type="Google" id="ProtNLM"/>
    </source>
</evidence>
<dbReference type="EMBL" id="AP024110">
    <property type="protein sequence ID" value="BCM25932.1"/>
    <property type="molecule type" value="Genomic_DNA"/>
</dbReference>
<evidence type="ECO:0000256" key="1">
    <source>
        <dbReference type="SAM" id="Phobius"/>
    </source>
</evidence>
<dbReference type="Proteomes" id="UP000826722">
    <property type="component" value="Chromosome"/>
</dbReference>
<name>A0A8D5JZR7_9PROT</name>